<dbReference type="InterPro" id="IPR025302">
    <property type="entry name" value="DrrA1/2-like_C"/>
</dbReference>
<name>A0A1G1XSP7_9BACT</name>
<dbReference type="Gene3D" id="3.40.50.300">
    <property type="entry name" value="P-loop containing nucleotide triphosphate hydrolases"/>
    <property type="match status" value="1"/>
</dbReference>
<dbReference type="EMBL" id="MHIA01000002">
    <property type="protein sequence ID" value="OGY43001.1"/>
    <property type="molecule type" value="Genomic_DNA"/>
</dbReference>
<evidence type="ECO:0000313" key="6">
    <source>
        <dbReference type="EMBL" id="OGY43001.1"/>
    </source>
</evidence>
<comment type="similarity">
    <text evidence="1">Belongs to the ABC transporter superfamily.</text>
</comment>
<evidence type="ECO:0000313" key="7">
    <source>
        <dbReference type="Proteomes" id="UP000176260"/>
    </source>
</evidence>
<dbReference type="CDD" id="cd03230">
    <property type="entry name" value="ABC_DR_subfamily_A"/>
    <property type="match status" value="1"/>
</dbReference>
<proteinExistence type="inferred from homology"/>
<keyword evidence="2" id="KW-0813">Transport</keyword>
<reference evidence="6 7" key="1">
    <citation type="journal article" date="2016" name="Nat. Commun.">
        <title>Thousands of microbial genomes shed light on interconnected biogeochemical processes in an aquifer system.</title>
        <authorList>
            <person name="Anantharaman K."/>
            <person name="Brown C.T."/>
            <person name="Hug L.A."/>
            <person name="Sharon I."/>
            <person name="Castelle C.J."/>
            <person name="Probst A.J."/>
            <person name="Thomas B.C."/>
            <person name="Singh A."/>
            <person name="Wilkins M.J."/>
            <person name="Karaoz U."/>
            <person name="Brodie E.L."/>
            <person name="Williams K.H."/>
            <person name="Hubbard S.S."/>
            <person name="Banfield J.F."/>
        </authorList>
    </citation>
    <scope>NUCLEOTIDE SEQUENCE [LARGE SCALE GENOMIC DNA]</scope>
</reference>
<feature type="domain" description="ABC transporter" evidence="5">
    <location>
        <begin position="2"/>
        <end position="231"/>
    </location>
</feature>
<evidence type="ECO:0000259" key="5">
    <source>
        <dbReference type="PROSITE" id="PS50893"/>
    </source>
</evidence>
<dbReference type="Pfam" id="PF13732">
    <property type="entry name" value="DrrA1-3_C"/>
    <property type="match status" value="1"/>
</dbReference>
<dbReference type="InterPro" id="IPR050763">
    <property type="entry name" value="ABC_transporter_ATP-binding"/>
</dbReference>
<dbReference type="Pfam" id="PF00005">
    <property type="entry name" value="ABC_tran"/>
    <property type="match status" value="1"/>
</dbReference>
<keyword evidence="3" id="KW-0547">Nucleotide-binding</keyword>
<sequence length="312" mass="34858">MIRAEHLTKNFGSFKALDDISFEINRGEIVGLLGPNGAGKTTTLRILTSYIFPTLGQVKYDNLDIVEDSLAIRKKIGFLPENNPLYEEMKVKEYLSYAGEMHDIPKDKLNEAVKNVIEICGLKEKQNQEISKLSKGYCQRVGLAQALIHDPEILILDEPTEGLDPNQRIEIRDLIKKIGAQKTVILSSHVLSEVDATCNRVLIINQGKIVASGSPEELKAQSAKQTKINLKAEGPVDSMVEAIKKLDGVERILNAKSEGNIVSLEIETDATKELRKPLVQLLLDNNWQLLEITKQEKSLEDIFVNLTNPTKY</sequence>
<comment type="caution">
    <text evidence="6">The sequence shown here is derived from an EMBL/GenBank/DDBJ whole genome shotgun (WGS) entry which is preliminary data.</text>
</comment>
<accession>A0A1G1XSP7</accession>
<gene>
    <name evidence="6" type="ORF">A2Y67_03375</name>
</gene>
<dbReference type="InterPro" id="IPR003593">
    <property type="entry name" value="AAA+_ATPase"/>
</dbReference>
<dbReference type="PROSITE" id="PS50893">
    <property type="entry name" value="ABC_TRANSPORTER_2"/>
    <property type="match status" value="1"/>
</dbReference>
<evidence type="ECO:0000256" key="2">
    <source>
        <dbReference type="ARBA" id="ARBA00022448"/>
    </source>
</evidence>
<evidence type="ECO:0000256" key="1">
    <source>
        <dbReference type="ARBA" id="ARBA00005417"/>
    </source>
</evidence>
<dbReference type="GO" id="GO:0016887">
    <property type="term" value="F:ATP hydrolysis activity"/>
    <property type="evidence" value="ECO:0007669"/>
    <property type="project" value="InterPro"/>
</dbReference>
<keyword evidence="4" id="KW-0067">ATP-binding</keyword>
<dbReference type="PANTHER" id="PTHR42711:SF5">
    <property type="entry name" value="ABC TRANSPORTER ATP-BINDING PROTEIN NATA"/>
    <property type="match status" value="1"/>
</dbReference>
<dbReference type="Proteomes" id="UP000176260">
    <property type="component" value="Unassembled WGS sequence"/>
</dbReference>
<dbReference type="GO" id="GO:0005524">
    <property type="term" value="F:ATP binding"/>
    <property type="evidence" value="ECO:0007669"/>
    <property type="project" value="UniProtKB-KW"/>
</dbReference>
<dbReference type="InterPro" id="IPR027417">
    <property type="entry name" value="P-loop_NTPase"/>
</dbReference>
<dbReference type="PANTHER" id="PTHR42711">
    <property type="entry name" value="ABC TRANSPORTER ATP-BINDING PROTEIN"/>
    <property type="match status" value="1"/>
</dbReference>
<dbReference type="AlphaFoldDB" id="A0A1G1XSP7"/>
<dbReference type="InterPro" id="IPR003439">
    <property type="entry name" value="ABC_transporter-like_ATP-bd"/>
</dbReference>
<organism evidence="6 7">
    <name type="scientific">Candidatus Buchananbacteria bacterium RBG_13_39_9</name>
    <dbReference type="NCBI Taxonomy" id="1797531"/>
    <lineage>
        <taxon>Bacteria</taxon>
        <taxon>Candidatus Buchananiibacteriota</taxon>
    </lineage>
</organism>
<evidence type="ECO:0000256" key="3">
    <source>
        <dbReference type="ARBA" id="ARBA00022741"/>
    </source>
</evidence>
<dbReference type="SMART" id="SM00382">
    <property type="entry name" value="AAA"/>
    <property type="match status" value="1"/>
</dbReference>
<evidence type="ECO:0000256" key="4">
    <source>
        <dbReference type="ARBA" id="ARBA00022840"/>
    </source>
</evidence>
<protein>
    <recommendedName>
        <fullName evidence="5">ABC transporter domain-containing protein</fullName>
    </recommendedName>
</protein>
<dbReference type="SUPFAM" id="SSF52540">
    <property type="entry name" value="P-loop containing nucleoside triphosphate hydrolases"/>
    <property type="match status" value="1"/>
</dbReference>